<organism evidence="1 2">
    <name type="scientific">Belliella marina</name>
    <dbReference type="NCBI Taxonomy" id="1644146"/>
    <lineage>
        <taxon>Bacteria</taxon>
        <taxon>Pseudomonadati</taxon>
        <taxon>Bacteroidota</taxon>
        <taxon>Cytophagia</taxon>
        <taxon>Cytophagales</taxon>
        <taxon>Cyclobacteriaceae</taxon>
        <taxon>Belliella</taxon>
    </lineage>
</organism>
<keyword evidence="2" id="KW-1185">Reference proteome</keyword>
<dbReference type="Proteomes" id="UP001597361">
    <property type="component" value="Unassembled WGS sequence"/>
</dbReference>
<sequence length="382" mass="44795">MKNQLYIILLVGLVACSKDNNKIQSTSIDYELVITDSIQVNHLQQLTLVDIEDGRILAKNQATSTYVIFDEKGNINSQIELKTDGPNAINMSYSEGFFEGKFTIMDRKKGIIQFSDEGNIIKNFTILEDYIYLNPFNKPIFTIGDKLAYYRPERDMSDWEKPEEFYRRIYNLPILEVLDPKTNETKLKMEIPETSVYKDGDFHFVFYPQIVKRGKIWYLFLMAEMKFYVYEEKGEELIFKESVSLNFKDQIPFPSASMKNPYELFSKLDKVVSSMIEQLYAFDDKIILIYRKGAGENIVQNYDKENQSEWEDFFQSLPKYAAVFDSEYKLLQDNIELPSGTLSTPILTQDGHILVHKNQRLLGEEDWNTYYKLKLTEKREVN</sequence>
<proteinExistence type="predicted"/>
<gene>
    <name evidence="1" type="ORF">ACFSKL_08420</name>
</gene>
<name>A0ABW4VLC6_9BACT</name>
<dbReference type="PROSITE" id="PS51257">
    <property type="entry name" value="PROKAR_LIPOPROTEIN"/>
    <property type="match status" value="1"/>
</dbReference>
<evidence type="ECO:0000313" key="1">
    <source>
        <dbReference type="EMBL" id="MFD2034810.1"/>
    </source>
</evidence>
<dbReference type="RefSeq" id="WP_376885301.1">
    <property type="nucleotide sequence ID" value="NZ_JBHUHR010000022.1"/>
</dbReference>
<comment type="caution">
    <text evidence="1">The sequence shown here is derived from an EMBL/GenBank/DDBJ whole genome shotgun (WGS) entry which is preliminary data.</text>
</comment>
<evidence type="ECO:0000313" key="2">
    <source>
        <dbReference type="Proteomes" id="UP001597361"/>
    </source>
</evidence>
<evidence type="ECO:0008006" key="3">
    <source>
        <dbReference type="Google" id="ProtNLM"/>
    </source>
</evidence>
<protein>
    <recommendedName>
        <fullName evidence="3">6-bladed beta-propeller protein</fullName>
    </recommendedName>
</protein>
<reference evidence="2" key="1">
    <citation type="journal article" date="2019" name="Int. J. Syst. Evol. Microbiol.">
        <title>The Global Catalogue of Microorganisms (GCM) 10K type strain sequencing project: providing services to taxonomists for standard genome sequencing and annotation.</title>
        <authorList>
            <consortium name="The Broad Institute Genomics Platform"/>
            <consortium name="The Broad Institute Genome Sequencing Center for Infectious Disease"/>
            <person name="Wu L."/>
            <person name="Ma J."/>
        </authorList>
    </citation>
    <scope>NUCLEOTIDE SEQUENCE [LARGE SCALE GENOMIC DNA]</scope>
    <source>
        <strain evidence="2">CGMCC 1.15180</strain>
    </source>
</reference>
<dbReference type="EMBL" id="JBHUHR010000022">
    <property type="protein sequence ID" value="MFD2034810.1"/>
    <property type="molecule type" value="Genomic_DNA"/>
</dbReference>
<accession>A0ABW4VLC6</accession>